<dbReference type="AlphaFoldDB" id="A0AAD7PPQ8"/>
<comment type="caution">
    <text evidence="2">The sequence shown here is derived from an EMBL/GenBank/DDBJ whole genome shotgun (WGS) entry which is preliminary data.</text>
</comment>
<sequence>MQAAIMNLMDNTASLETKIKRHEDNLKFLNSQANHLDESILDLQVSLARYHSDVSKADNVYGAYHSEEETVAQILQKENSAASILCSAESHDFSQTTKSALTKDVVGVVATLAWVDNDNLSRTLSEFLGLETMLAIVSRTSEGAKALESYDGEGIISCTDGLHGFGSLIGRKINGRFLVICLDELRQYVGGLVADDPQKRLAISKPKLPNGEDPPGFLGYAVNLINLDTRNLHFITANGHGLRETLFYSLFSCLQVYRSRKEMLLALPCITDGALSLDGGMIKDSGVFVLGSRKNVEVKFAVTSGSPDCTCKLHSN</sequence>
<feature type="coiled-coil region" evidence="1">
    <location>
        <begin position="5"/>
        <end position="39"/>
    </location>
</feature>
<keyword evidence="3" id="KW-1185">Reference proteome</keyword>
<keyword evidence="1" id="KW-0175">Coiled coil</keyword>
<organism evidence="2 3">
    <name type="scientific">Quillaja saponaria</name>
    <name type="common">Soap bark tree</name>
    <dbReference type="NCBI Taxonomy" id="32244"/>
    <lineage>
        <taxon>Eukaryota</taxon>
        <taxon>Viridiplantae</taxon>
        <taxon>Streptophyta</taxon>
        <taxon>Embryophyta</taxon>
        <taxon>Tracheophyta</taxon>
        <taxon>Spermatophyta</taxon>
        <taxon>Magnoliopsida</taxon>
        <taxon>eudicotyledons</taxon>
        <taxon>Gunneridae</taxon>
        <taxon>Pentapetalae</taxon>
        <taxon>rosids</taxon>
        <taxon>fabids</taxon>
        <taxon>Fabales</taxon>
        <taxon>Quillajaceae</taxon>
        <taxon>Quillaja</taxon>
    </lineage>
</organism>
<evidence type="ECO:0000313" key="3">
    <source>
        <dbReference type="Proteomes" id="UP001163823"/>
    </source>
</evidence>
<dbReference type="PANTHER" id="PTHR33566:SF9">
    <property type="entry name" value="DEFECTIVE IN MERISTEM SILENCING PROTEIN"/>
    <property type="match status" value="1"/>
</dbReference>
<dbReference type="Proteomes" id="UP001163823">
    <property type="component" value="Chromosome 7"/>
</dbReference>
<dbReference type="KEGG" id="qsa:O6P43_017797"/>
<evidence type="ECO:0000256" key="1">
    <source>
        <dbReference type="SAM" id="Coils"/>
    </source>
</evidence>
<name>A0AAD7PPQ8_QUISA</name>
<dbReference type="EMBL" id="JARAOO010000007">
    <property type="protein sequence ID" value="KAJ7962594.1"/>
    <property type="molecule type" value="Genomic_DNA"/>
</dbReference>
<dbReference type="PANTHER" id="PTHR33566">
    <property type="entry name" value="EN/SPM-LIKE TRANSPOSON-RELATED"/>
    <property type="match status" value="1"/>
</dbReference>
<proteinExistence type="predicted"/>
<reference evidence="2" key="1">
    <citation type="journal article" date="2023" name="Science">
        <title>Elucidation of the pathway for biosynthesis of saponin adjuvants from the soapbark tree.</title>
        <authorList>
            <person name="Reed J."/>
            <person name="Orme A."/>
            <person name="El-Demerdash A."/>
            <person name="Owen C."/>
            <person name="Martin L.B.B."/>
            <person name="Misra R.C."/>
            <person name="Kikuchi S."/>
            <person name="Rejzek M."/>
            <person name="Martin A.C."/>
            <person name="Harkess A."/>
            <person name="Leebens-Mack J."/>
            <person name="Louveau T."/>
            <person name="Stephenson M.J."/>
            <person name="Osbourn A."/>
        </authorList>
    </citation>
    <scope>NUCLEOTIDE SEQUENCE</scope>
    <source>
        <strain evidence="2">S10</strain>
    </source>
</reference>
<gene>
    <name evidence="2" type="ORF">O6P43_017797</name>
</gene>
<protein>
    <submittedName>
        <fullName evidence="2">Protein DEFECTIVE IN MERISTEM SILENCING 3-like</fullName>
    </submittedName>
</protein>
<accession>A0AAD7PPQ8</accession>
<evidence type="ECO:0000313" key="2">
    <source>
        <dbReference type="EMBL" id="KAJ7962594.1"/>
    </source>
</evidence>